<dbReference type="RefSeq" id="WP_377815960.1">
    <property type="nucleotide sequence ID" value="NZ_JBHSLU010000009.1"/>
</dbReference>
<evidence type="ECO:0000313" key="3">
    <source>
        <dbReference type="Proteomes" id="UP001596060"/>
    </source>
</evidence>
<feature type="region of interest" description="Disordered" evidence="1">
    <location>
        <begin position="153"/>
        <end position="269"/>
    </location>
</feature>
<feature type="compositionally biased region" description="Polar residues" evidence="1">
    <location>
        <begin position="170"/>
        <end position="180"/>
    </location>
</feature>
<evidence type="ECO:0008006" key="4">
    <source>
        <dbReference type="Google" id="ProtNLM"/>
    </source>
</evidence>
<evidence type="ECO:0000313" key="2">
    <source>
        <dbReference type="EMBL" id="MFC5504880.1"/>
    </source>
</evidence>
<protein>
    <recommendedName>
        <fullName evidence="4">Helix-turn-helix domain-containing protein</fullName>
    </recommendedName>
</protein>
<comment type="caution">
    <text evidence="2">The sequence shown here is derived from an EMBL/GenBank/DDBJ whole genome shotgun (WGS) entry which is preliminary data.</text>
</comment>
<proteinExistence type="predicted"/>
<sequence length="337" mass="37262">MSDLAKASNWASADAGPGRVLTDVQALVWKDAEGFRRQRAKWLKWVRRIGDVRLSNMVWLLHVLSAEYMNADNGSAWPSIARLAADHGWSEPTVKRTFGQAVGWGFLIRERRHDSTNRYAMAFSPTVVAQIEERYALRMMPFERDKVGSNLISPPDASAADPEIKPDLTLGSNLISPSDQMRSHPEIKPDPQYLEPIPNKEPEEGYLQEKRLGETETDESPRETLRPSPSPSPAPPARSVPALVDDVDDEPSPAVPVLRDDPEPDPAAQAAFEREVFSWLGEGNVVRGRALADLIPVHMEKIHLAGSMTAAGPMLKQAKTAAISLEQQSQIKKSRVA</sequence>
<organism evidence="2 3">
    <name type="scientific">Bosea massiliensis</name>
    <dbReference type="NCBI Taxonomy" id="151419"/>
    <lineage>
        <taxon>Bacteria</taxon>
        <taxon>Pseudomonadati</taxon>
        <taxon>Pseudomonadota</taxon>
        <taxon>Alphaproteobacteria</taxon>
        <taxon>Hyphomicrobiales</taxon>
        <taxon>Boseaceae</taxon>
        <taxon>Bosea</taxon>
    </lineage>
</organism>
<name>A0ABW0NXL6_9HYPH</name>
<dbReference type="EMBL" id="JBHSLU010000009">
    <property type="protein sequence ID" value="MFC5504880.1"/>
    <property type="molecule type" value="Genomic_DNA"/>
</dbReference>
<keyword evidence="3" id="KW-1185">Reference proteome</keyword>
<feature type="compositionally biased region" description="Basic and acidic residues" evidence="1">
    <location>
        <begin position="198"/>
        <end position="225"/>
    </location>
</feature>
<reference evidence="3" key="1">
    <citation type="journal article" date="2019" name="Int. J. Syst. Evol. Microbiol.">
        <title>The Global Catalogue of Microorganisms (GCM) 10K type strain sequencing project: providing services to taxonomists for standard genome sequencing and annotation.</title>
        <authorList>
            <consortium name="The Broad Institute Genomics Platform"/>
            <consortium name="The Broad Institute Genome Sequencing Center for Infectious Disease"/>
            <person name="Wu L."/>
            <person name="Ma J."/>
        </authorList>
    </citation>
    <scope>NUCLEOTIDE SEQUENCE [LARGE SCALE GENOMIC DNA]</scope>
    <source>
        <strain evidence="3">CCUG 43117</strain>
    </source>
</reference>
<gene>
    <name evidence="2" type="ORF">ACFPN9_06365</name>
</gene>
<evidence type="ECO:0000256" key="1">
    <source>
        <dbReference type="SAM" id="MobiDB-lite"/>
    </source>
</evidence>
<dbReference type="Proteomes" id="UP001596060">
    <property type="component" value="Unassembled WGS sequence"/>
</dbReference>
<accession>A0ABW0NXL6</accession>
<feature type="compositionally biased region" description="Pro residues" evidence="1">
    <location>
        <begin position="228"/>
        <end position="238"/>
    </location>
</feature>